<comment type="caution">
    <text evidence="7">The sequence shown here is derived from an EMBL/GenBank/DDBJ whole genome shotgun (WGS) entry which is preliminary data.</text>
</comment>
<dbReference type="InterPro" id="IPR036465">
    <property type="entry name" value="vWFA_dom_sf"/>
</dbReference>
<dbReference type="CDD" id="cd01467">
    <property type="entry name" value="vWA_BatA_type"/>
    <property type="match status" value="1"/>
</dbReference>
<dbReference type="InterPro" id="IPR033881">
    <property type="entry name" value="vWA_BatA_type"/>
</dbReference>
<dbReference type="InterPro" id="IPR050768">
    <property type="entry name" value="UPF0353/GerABKA_families"/>
</dbReference>
<dbReference type="SMART" id="SM00327">
    <property type="entry name" value="VWA"/>
    <property type="match status" value="1"/>
</dbReference>
<reference evidence="7 8" key="1">
    <citation type="journal article" date="2014" name="Genome Announc.">
        <title>Draft Genome Sequence of the Algicidal Bacterium Mangrovimonas yunxiaonensis Strain LY01.</title>
        <authorList>
            <person name="Li Y."/>
            <person name="Zhu H."/>
            <person name="Li C."/>
            <person name="Zhang H."/>
            <person name="Chen Z."/>
            <person name="Zheng W."/>
            <person name="Xu H."/>
            <person name="Zheng T."/>
        </authorList>
    </citation>
    <scope>NUCLEOTIDE SEQUENCE [LARGE SCALE GENOMIC DNA]</scope>
    <source>
        <strain evidence="7 8">LY01</strain>
    </source>
</reference>
<dbReference type="STRING" id="1197477.IA57_05935"/>
<name>A0A084TKX9_9FLAO</name>
<evidence type="ECO:0000259" key="6">
    <source>
        <dbReference type="PROSITE" id="PS50234"/>
    </source>
</evidence>
<keyword evidence="4 5" id="KW-0472">Membrane</keyword>
<dbReference type="InterPro" id="IPR024163">
    <property type="entry name" value="Aerotolerance_reg_N"/>
</dbReference>
<feature type="transmembrane region" description="Helical" evidence="5">
    <location>
        <begin position="58"/>
        <end position="75"/>
    </location>
</feature>
<dbReference type="Pfam" id="PF13519">
    <property type="entry name" value="VWA_2"/>
    <property type="match status" value="1"/>
</dbReference>
<dbReference type="PANTHER" id="PTHR22550">
    <property type="entry name" value="SPORE GERMINATION PROTEIN"/>
    <property type="match status" value="1"/>
</dbReference>
<organism evidence="7 8">
    <name type="scientific">Mangrovimonas yunxiaonensis</name>
    <dbReference type="NCBI Taxonomy" id="1197477"/>
    <lineage>
        <taxon>Bacteria</taxon>
        <taxon>Pseudomonadati</taxon>
        <taxon>Bacteroidota</taxon>
        <taxon>Flavobacteriia</taxon>
        <taxon>Flavobacteriales</taxon>
        <taxon>Flavobacteriaceae</taxon>
        <taxon>Mangrovimonas</taxon>
    </lineage>
</organism>
<keyword evidence="2 5" id="KW-0812">Transmembrane</keyword>
<dbReference type="InterPro" id="IPR002035">
    <property type="entry name" value="VWF_A"/>
</dbReference>
<gene>
    <name evidence="7" type="ORF">IA57_05935</name>
</gene>
<reference evidence="8" key="2">
    <citation type="submission" date="2014-07" db="EMBL/GenBank/DDBJ databases">
        <title>Genome sequence of Mangrovimonas yunxiaonensis.</title>
        <authorList>
            <person name="Li Y."/>
            <person name="Zheng T."/>
        </authorList>
    </citation>
    <scope>NUCLEOTIDE SEQUENCE [LARGE SCALE GENOMIC DNA]</scope>
    <source>
        <strain evidence="8">LY01</strain>
    </source>
</reference>
<dbReference type="Pfam" id="PF07584">
    <property type="entry name" value="BatA"/>
    <property type="match status" value="1"/>
</dbReference>
<dbReference type="Proteomes" id="UP000028521">
    <property type="component" value="Unassembled WGS sequence"/>
</dbReference>
<dbReference type="OrthoDB" id="6206554at2"/>
<evidence type="ECO:0000256" key="5">
    <source>
        <dbReference type="SAM" id="Phobius"/>
    </source>
</evidence>
<evidence type="ECO:0000256" key="3">
    <source>
        <dbReference type="ARBA" id="ARBA00022989"/>
    </source>
</evidence>
<protein>
    <submittedName>
        <fullName evidence="7">Aerotolerance regulator BatA</fullName>
    </submittedName>
</protein>
<feature type="transmembrane region" description="Helical" evidence="5">
    <location>
        <begin position="308"/>
        <end position="325"/>
    </location>
</feature>
<feature type="domain" description="VWFA" evidence="6">
    <location>
        <begin position="93"/>
        <end position="288"/>
    </location>
</feature>
<proteinExistence type="predicted"/>
<dbReference type="RefSeq" id="WP_036120463.1">
    <property type="nucleotide sequence ID" value="NZ_BMET01000001.1"/>
</dbReference>
<dbReference type="AlphaFoldDB" id="A0A084TKX9"/>
<evidence type="ECO:0000313" key="8">
    <source>
        <dbReference type="Proteomes" id="UP000028521"/>
    </source>
</evidence>
<dbReference type="eggNOG" id="COG2304">
    <property type="taxonomic scope" value="Bacteria"/>
</dbReference>
<evidence type="ECO:0000313" key="7">
    <source>
        <dbReference type="EMBL" id="KFB01365.1"/>
    </source>
</evidence>
<keyword evidence="3 5" id="KW-1133">Transmembrane helix</keyword>
<feature type="transmembrane region" description="Helical" evidence="5">
    <location>
        <begin position="12"/>
        <end position="28"/>
    </location>
</feature>
<evidence type="ECO:0000256" key="4">
    <source>
        <dbReference type="ARBA" id="ARBA00023136"/>
    </source>
</evidence>
<dbReference type="EMBL" id="JPFK01000005">
    <property type="protein sequence ID" value="KFB01365.1"/>
    <property type="molecule type" value="Genomic_DNA"/>
</dbReference>
<dbReference type="SUPFAM" id="SSF53300">
    <property type="entry name" value="vWA-like"/>
    <property type="match status" value="1"/>
</dbReference>
<sequence length="334" mass="37434">MLEGIEFLNKEFFWLLLLLPVAIAWYVYKRNQQTAELKMSSLKGFKATRSWLPMLKHLLFALRLGALALLITALARPRTVDVSTKTKTTKGIDIVMAIDVSASMLAKDLRPNRLEALKDVAAEFIKGRPNDRIGLVEYAGESYTKTPITSDKAIVLRSLEDIKYNNIIEGGTAIGMGLATAVNRLKDSKAISKVIILLTDGVNNSGFIDPKIASELAVEYGIKTYTIGLGTNGMALSPVAILPNGNFQYGRVQVEIDEDLLKDIAQVTGGRYFRATNNQKLAEIYDEINKLEKTEIEEFKYYNYEEKFRPLVLLAGLMLLFEVLLRHTVFRSFI</sequence>
<keyword evidence="1" id="KW-1003">Cell membrane</keyword>
<accession>A0A084TKX9</accession>
<evidence type="ECO:0000256" key="1">
    <source>
        <dbReference type="ARBA" id="ARBA00022475"/>
    </source>
</evidence>
<dbReference type="PROSITE" id="PS50234">
    <property type="entry name" value="VWFA"/>
    <property type="match status" value="1"/>
</dbReference>
<dbReference type="PANTHER" id="PTHR22550:SF5">
    <property type="entry name" value="LEUCINE ZIPPER PROTEIN 4"/>
    <property type="match status" value="1"/>
</dbReference>
<dbReference type="Gene3D" id="3.40.50.410">
    <property type="entry name" value="von Willebrand factor, type A domain"/>
    <property type="match status" value="1"/>
</dbReference>
<keyword evidence="8" id="KW-1185">Reference proteome</keyword>
<evidence type="ECO:0000256" key="2">
    <source>
        <dbReference type="ARBA" id="ARBA00022692"/>
    </source>
</evidence>